<organism evidence="1 2">
    <name type="scientific">Paraburkholderia acidiphila</name>
    <dbReference type="NCBI Taxonomy" id="2571747"/>
    <lineage>
        <taxon>Bacteria</taxon>
        <taxon>Pseudomonadati</taxon>
        <taxon>Pseudomonadota</taxon>
        <taxon>Betaproteobacteria</taxon>
        <taxon>Burkholderiales</taxon>
        <taxon>Burkholderiaceae</taxon>
        <taxon>Paraburkholderia</taxon>
    </lineage>
</organism>
<dbReference type="RefSeq" id="WP_158760567.1">
    <property type="nucleotide sequence ID" value="NZ_CP046910.1"/>
</dbReference>
<name>A0A7Z2G9N1_9BURK</name>
<dbReference type="KEGG" id="pacp:FAZ97_22270"/>
<accession>A0A7Z2G9N1</accession>
<dbReference type="Proteomes" id="UP000434209">
    <property type="component" value="Chromosome 2"/>
</dbReference>
<gene>
    <name evidence="1" type="ORF">FAZ97_22270</name>
</gene>
<evidence type="ECO:0000313" key="2">
    <source>
        <dbReference type="Proteomes" id="UP000434209"/>
    </source>
</evidence>
<protein>
    <submittedName>
        <fullName evidence="1">Uncharacterized protein</fullName>
    </submittedName>
</protein>
<dbReference type="OrthoDB" id="9974641at2"/>
<reference evidence="1 2" key="1">
    <citation type="submission" date="2019-12" db="EMBL/GenBank/DDBJ databases">
        <title>Paraburkholderia acidiphila 7Q-K02 sp. nov and Paraburkholderia acidisoli DHF22 sp. nov., two strains isolated from forest soil.</title>
        <authorList>
            <person name="Gao Z."/>
            <person name="Qiu L."/>
        </authorList>
    </citation>
    <scope>NUCLEOTIDE SEQUENCE [LARGE SCALE GENOMIC DNA]</scope>
    <source>
        <strain evidence="1 2">7Q-K02</strain>
    </source>
</reference>
<keyword evidence="2" id="KW-1185">Reference proteome</keyword>
<dbReference type="AlphaFoldDB" id="A0A7Z2G9N1"/>
<evidence type="ECO:0000313" key="1">
    <source>
        <dbReference type="EMBL" id="QGZ57625.1"/>
    </source>
</evidence>
<dbReference type="EMBL" id="CP046910">
    <property type="protein sequence ID" value="QGZ57625.1"/>
    <property type="molecule type" value="Genomic_DNA"/>
</dbReference>
<sequence length="70" mass="7743">MVIVFVIVVFVLMASEIARAVPRMFVTVVIGEIFAIEAIYTKQLICAEKTILSAICNAVFQAHETKKGTR</sequence>
<proteinExistence type="predicted"/>